<keyword evidence="6" id="KW-0418">Kinase</keyword>
<dbReference type="PROSITE" id="PS00433">
    <property type="entry name" value="PHOSPHOFRUCTOKINASE"/>
    <property type="match status" value="1"/>
</dbReference>
<protein>
    <recommendedName>
        <fullName evidence="9">Phosphofructokinase domain-containing protein</fullName>
    </recommendedName>
</protein>
<dbReference type="InterPro" id="IPR000023">
    <property type="entry name" value="Phosphofructokinase_dom"/>
</dbReference>
<dbReference type="PANTHER" id="PTHR13697">
    <property type="entry name" value="PHOSPHOFRUCTOKINASE"/>
    <property type="match status" value="1"/>
</dbReference>
<dbReference type="InterPro" id="IPR035966">
    <property type="entry name" value="PKF_sf"/>
</dbReference>
<dbReference type="SUPFAM" id="SSF53784">
    <property type="entry name" value="Phosphofructokinase"/>
    <property type="match status" value="1"/>
</dbReference>
<keyword evidence="4" id="KW-0808">Transferase</keyword>
<proteinExistence type="predicted"/>
<evidence type="ECO:0000259" key="9">
    <source>
        <dbReference type="Pfam" id="PF00365"/>
    </source>
</evidence>
<evidence type="ECO:0000256" key="7">
    <source>
        <dbReference type="ARBA" id="ARBA00022842"/>
    </source>
</evidence>
<dbReference type="GO" id="GO:0005945">
    <property type="term" value="C:6-phosphofructokinase complex"/>
    <property type="evidence" value="ECO:0007669"/>
    <property type="project" value="TreeGrafter"/>
</dbReference>
<keyword evidence="3" id="KW-0963">Cytoplasm</keyword>
<dbReference type="GO" id="GO:0046872">
    <property type="term" value="F:metal ion binding"/>
    <property type="evidence" value="ECO:0007669"/>
    <property type="project" value="UniProtKB-KW"/>
</dbReference>
<keyword evidence="8" id="KW-0324">Glycolysis</keyword>
<comment type="cofactor">
    <cofactor evidence="1">
        <name>Mg(2+)</name>
        <dbReference type="ChEBI" id="CHEBI:18420"/>
    </cofactor>
</comment>
<dbReference type="GO" id="GO:0070095">
    <property type="term" value="F:fructose-6-phosphate binding"/>
    <property type="evidence" value="ECO:0007669"/>
    <property type="project" value="TreeGrafter"/>
</dbReference>
<keyword evidence="7" id="KW-0460">Magnesium</keyword>
<organism evidence="10">
    <name type="scientific">marine sediment metagenome</name>
    <dbReference type="NCBI Taxonomy" id="412755"/>
    <lineage>
        <taxon>unclassified sequences</taxon>
        <taxon>metagenomes</taxon>
        <taxon>ecological metagenomes</taxon>
    </lineage>
</organism>
<evidence type="ECO:0000256" key="5">
    <source>
        <dbReference type="ARBA" id="ARBA00022723"/>
    </source>
</evidence>
<sequence length="239" mass="26359">DTLGVANRLFKEENVKLVGAPKTMDNDLSGTDYTFGFDSSVTRAIEAIRSLQDSGRSHRRIMVLEVMGRHAGWVALFTGMASGADWTLIPEEKADIKKMCQHLKDVYKKNKYASVVVSEGVTLPGIDVEKESLDQFGHMILRNRGVGNLLADLIKKNTGIETRHAVIGHIQRGGSPTLFDRILGLRCGVTAVDLIAQGKFSYMAALKGSEVIGVPLEKAVSKLKVVDKKWWELAQVFFK</sequence>
<comment type="caution">
    <text evidence="10">The sequence shown here is derived from an EMBL/GenBank/DDBJ whole genome shotgun (WGS) entry which is preliminary data.</text>
</comment>
<name>X1H696_9ZZZZ</name>
<evidence type="ECO:0000256" key="4">
    <source>
        <dbReference type="ARBA" id="ARBA00022679"/>
    </source>
</evidence>
<dbReference type="AlphaFoldDB" id="X1H696"/>
<dbReference type="GO" id="GO:0048029">
    <property type="term" value="F:monosaccharide binding"/>
    <property type="evidence" value="ECO:0007669"/>
    <property type="project" value="TreeGrafter"/>
</dbReference>
<evidence type="ECO:0000256" key="8">
    <source>
        <dbReference type="ARBA" id="ARBA00023152"/>
    </source>
</evidence>
<dbReference type="Gene3D" id="3.40.50.450">
    <property type="match status" value="1"/>
</dbReference>
<keyword evidence="5" id="KW-0479">Metal-binding</keyword>
<reference evidence="10" key="1">
    <citation type="journal article" date="2014" name="Front. Microbiol.">
        <title>High frequency of phylogenetically diverse reductive dehalogenase-homologous genes in deep subseafloor sedimentary metagenomes.</title>
        <authorList>
            <person name="Kawai M."/>
            <person name="Futagami T."/>
            <person name="Toyoda A."/>
            <person name="Takaki Y."/>
            <person name="Nishi S."/>
            <person name="Hori S."/>
            <person name="Arai W."/>
            <person name="Tsubouchi T."/>
            <person name="Morono Y."/>
            <person name="Uchiyama I."/>
            <person name="Ito T."/>
            <person name="Fujiyama A."/>
            <person name="Inagaki F."/>
            <person name="Takami H."/>
        </authorList>
    </citation>
    <scope>NUCLEOTIDE SEQUENCE</scope>
    <source>
        <strain evidence="10">Expedition CK06-06</strain>
    </source>
</reference>
<comment type="pathway">
    <text evidence="2">Carbohydrate degradation; glycolysis; D-glyceraldehyde 3-phosphate and glycerone phosphate from D-glucose: step 3/4.</text>
</comment>
<dbReference type="GO" id="GO:0003872">
    <property type="term" value="F:6-phosphofructokinase activity"/>
    <property type="evidence" value="ECO:0007669"/>
    <property type="project" value="InterPro"/>
</dbReference>
<evidence type="ECO:0000256" key="3">
    <source>
        <dbReference type="ARBA" id="ARBA00022490"/>
    </source>
</evidence>
<dbReference type="GO" id="GO:0016208">
    <property type="term" value="F:AMP binding"/>
    <property type="evidence" value="ECO:0007669"/>
    <property type="project" value="TreeGrafter"/>
</dbReference>
<dbReference type="InterPro" id="IPR022953">
    <property type="entry name" value="ATP_PFK"/>
</dbReference>
<gene>
    <name evidence="10" type="ORF">S03H2_33609</name>
</gene>
<accession>X1H696</accession>
<dbReference type="InterPro" id="IPR015912">
    <property type="entry name" value="Phosphofructokinase_CS"/>
</dbReference>
<evidence type="ECO:0000256" key="2">
    <source>
        <dbReference type="ARBA" id="ARBA00004679"/>
    </source>
</evidence>
<evidence type="ECO:0000313" key="10">
    <source>
        <dbReference type="EMBL" id="GAH49379.1"/>
    </source>
</evidence>
<dbReference type="GO" id="GO:0042802">
    <property type="term" value="F:identical protein binding"/>
    <property type="evidence" value="ECO:0007669"/>
    <property type="project" value="TreeGrafter"/>
</dbReference>
<dbReference type="GO" id="GO:0030388">
    <property type="term" value="P:fructose 1,6-bisphosphate metabolic process"/>
    <property type="evidence" value="ECO:0007669"/>
    <property type="project" value="TreeGrafter"/>
</dbReference>
<dbReference type="PANTHER" id="PTHR13697:SF52">
    <property type="entry name" value="ATP-DEPENDENT 6-PHOSPHOFRUCTOKINASE 3"/>
    <property type="match status" value="1"/>
</dbReference>
<dbReference type="GO" id="GO:0061621">
    <property type="term" value="P:canonical glycolysis"/>
    <property type="evidence" value="ECO:0007669"/>
    <property type="project" value="TreeGrafter"/>
</dbReference>
<dbReference type="UniPathway" id="UPA00109">
    <property type="reaction ID" value="UER00182"/>
</dbReference>
<dbReference type="Pfam" id="PF00365">
    <property type="entry name" value="PFK"/>
    <property type="match status" value="1"/>
</dbReference>
<dbReference type="GO" id="GO:0005524">
    <property type="term" value="F:ATP binding"/>
    <property type="evidence" value="ECO:0007669"/>
    <property type="project" value="TreeGrafter"/>
</dbReference>
<evidence type="ECO:0000256" key="6">
    <source>
        <dbReference type="ARBA" id="ARBA00022777"/>
    </source>
</evidence>
<dbReference type="EMBL" id="BARU01020466">
    <property type="protein sequence ID" value="GAH49379.1"/>
    <property type="molecule type" value="Genomic_DNA"/>
</dbReference>
<feature type="domain" description="Phosphofructokinase" evidence="9">
    <location>
        <begin position="2"/>
        <end position="195"/>
    </location>
</feature>
<feature type="non-terminal residue" evidence="10">
    <location>
        <position position="1"/>
    </location>
</feature>
<dbReference type="GO" id="GO:0006002">
    <property type="term" value="P:fructose 6-phosphate metabolic process"/>
    <property type="evidence" value="ECO:0007669"/>
    <property type="project" value="InterPro"/>
</dbReference>
<evidence type="ECO:0000256" key="1">
    <source>
        <dbReference type="ARBA" id="ARBA00001946"/>
    </source>
</evidence>
<dbReference type="PRINTS" id="PR00476">
    <property type="entry name" value="PHFRCTKINASE"/>
</dbReference>
<dbReference type="Gene3D" id="3.40.50.460">
    <property type="entry name" value="Phosphofructokinase domain"/>
    <property type="match status" value="1"/>
</dbReference>